<comment type="catalytic activity">
    <reaction evidence="11">
        <text>O-phospho-D-serine + H2O = D-serine + phosphate</text>
        <dbReference type="Rhea" id="RHEA:24873"/>
        <dbReference type="ChEBI" id="CHEBI:15377"/>
        <dbReference type="ChEBI" id="CHEBI:35247"/>
        <dbReference type="ChEBI" id="CHEBI:43474"/>
        <dbReference type="ChEBI" id="CHEBI:58680"/>
        <dbReference type="EC" id="3.1.3.3"/>
    </reaction>
</comment>
<dbReference type="InterPro" id="IPR050582">
    <property type="entry name" value="HAD-like_SerB"/>
</dbReference>
<dbReference type="SUPFAM" id="SSF56784">
    <property type="entry name" value="HAD-like"/>
    <property type="match status" value="1"/>
</dbReference>
<name>A0A6I2GBE3_9LACT</name>
<dbReference type="GO" id="GO:0005737">
    <property type="term" value="C:cytoplasm"/>
    <property type="evidence" value="ECO:0007669"/>
    <property type="project" value="TreeGrafter"/>
</dbReference>
<evidence type="ECO:0000256" key="7">
    <source>
        <dbReference type="ARBA" id="ARBA00022801"/>
    </source>
</evidence>
<dbReference type="InterPro" id="IPR036412">
    <property type="entry name" value="HAD-like_sf"/>
</dbReference>
<dbReference type="InterPro" id="IPR023214">
    <property type="entry name" value="HAD_sf"/>
</dbReference>
<evidence type="ECO:0000256" key="10">
    <source>
        <dbReference type="ARBA" id="ARBA00048138"/>
    </source>
</evidence>
<evidence type="ECO:0000256" key="4">
    <source>
        <dbReference type="ARBA" id="ARBA00012640"/>
    </source>
</evidence>
<dbReference type="Proteomes" id="UP000430975">
    <property type="component" value="Unassembled WGS sequence"/>
</dbReference>
<dbReference type="PANTHER" id="PTHR43344:SF2">
    <property type="entry name" value="PHOSPHOSERINE PHOSPHATASE"/>
    <property type="match status" value="1"/>
</dbReference>
<dbReference type="GO" id="GO:0036424">
    <property type="term" value="F:L-phosphoserine phosphatase activity"/>
    <property type="evidence" value="ECO:0007669"/>
    <property type="project" value="TreeGrafter"/>
</dbReference>
<evidence type="ECO:0000256" key="3">
    <source>
        <dbReference type="ARBA" id="ARBA00009184"/>
    </source>
</evidence>
<evidence type="ECO:0000256" key="6">
    <source>
        <dbReference type="ARBA" id="ARBA00022723"/>
    </source>
</evidence>
<comment type="pathway">
    <text evidence="2">Amino-acid biosynthesis; L-serine biosynthesis; L-serine from 3-phospho-D-glycerate: step 3/3.</text>
</comment>
<evidence type="ECO:0000256" key="11">
    <source>
        <dbReference type="ARBA" id="ARBA00048523"/>
    </source>
</evidence>
<dbReference type="Gene3D" id="3.40.50.1000">
    <property type="entry name" value="HAD superfamily/HAD-like"/>
    <property type="match status" value="1"/>
</dbReference>
<comment type="cofactor">
    <cofactor evidence="1">
        <name>Mg(2+)</name>
        <dbReference type="ChEBI" id="CHEBI:18420"/>
    </cofactor>
</comment>
<proteinExistence type="inferred from homology"/>
<dbReference type="GO" id="GO:0000287">
    <property type="term" value="F:magnesium ion binding"/>
    <property type="evidence" value="ECO:0007669"/>
    <property type="project" value="TreeGrafter"/>
</dbReference>
<keyword evidence="5" id="KW-0028">Amino-acid biosynthesis</keyword>
<dbReference type="EC" id="3.1.3.3" evidence="4"/>
<evidence type="ECO:0000256" key="5">
    <source>
        <dbReference type="ARBA" id="ARBA00022605"/>
    </source>
</evidence>
<dbReference type="EMBL" id="WJQS01000003">
    <property type="protein sequence ID" value="MRI85087.1"/>
    <property type="molecule type" value="Genomic_DNA"/>
</dbReference>
<dbReference type="PANTHER" id="PTHR43344">
    <property type="entry name" value="PHOSPHOSERINE PHOSPHATASE"/>
    <property type="match status" value="1"/>
</dbReference>
<organism evidence="12 13">
    <name type="scientific">Fundicoccus ignavus</name>
    <dbReference type="NCBI Taxonomy" id="2664442"/>
    <lineage>
        <taxon>Bacteria</taxon>
        <taxon>Bacillati</taxon>
        <taxon>Bacillota</taxon>
        <taxon>Bacilli</taxon>
        <taxon>Lactobacillales</taxon>
        <taxon>Aerococcaceae</taxon>
        <taxon>Fundicoccus</taxon>
    </lineage>
</organism>
<keyword evidence="13" id="KW-1185">Reference proteome</keyword>
<reference evidence="12 13" key="1">
    <citation type="submission" date="2019-11" db="EMBL/GenBank/DDBJ databases">
        <title>Characterisation of Fundicoccus ignavus gen. nov. sp. nov., a novel genus of the family Aerococcaceae isolated from bulk tank milk.</title>
        <authorList>
            <person name="Siebert A."/>
            <person name="Huptas C."/>
            <person name="Wenning M."/>
            <person name="Scherer S."/>
            <person name="Doll E.V."/>
        </authorList>
    </citation>
    <scope>NUCLEOTIDE SEQUENCE [LARGE SCALE GENOMIC DNA]</scope>
    <source>
        <strain evidence="12 13">WS4759</strain>
    </source>
</reference>
<evidence type="ECO:0000256" key="8">
    <source>
        <dbReference type="ARBA" id="ARBA00022842"/>
    </source>
</evidence>
<evidence type="ECO:0000313" key="12">
    <source>
        <dbReference type="EMBL" id="MRI85087.1"/>
    </source>
</evidence>
<evidence type="ECO:0000256" key="2">
    <source>
        <dbReference type="ARBA" id="ARBA00005135"/>
    </source>
</evidence>
<dbReference type="Gene3D" id="1.20.1440.320">
    <property type="match status" value="1"/>
</dbReference>
<accession>A0A6I2GBE3</accession>
<keyword evidence="9" id="KW-0718">Serine biosynthesis</keyword>
<evidence type="ECO:0000256" key="9">
    <source>
        <dbReference type="ARBA" id="ARBA00023299"/>
    </source>
</evidence>
<comment type="catalytic activity">
    <reaction evidence="10">
        <text>O-phospho-L-serine + H2O = L-serine + phosphate</text>
        <dbReference type="Rhea" id="RHEA:21208"/>
        <dbReference type="ChEBI" id="CHEBI:15377"/>
        <dbReference type="ChEBI" id="CHEBI:33384"/>
        <dbReference type="ChEBI" id="CHEBI:43474"/>
        <dbReference type="ChEBI" id="CHEBI:57524"/>
        <dbReference type="EC" id="3.1.3.3"/>
    </reaction>
</comment>
<comment type="caution">
    <text evidence="12">The sequence shown here is derived from an EMBL/GenBank/DDBJ whole genome shotgun (WGS) entry which is preliminary data.</text>
</comment>
<keyword evidence="7" id="KW-0378">Hydrolase</keyword>
<dbReference type="GO" id="GO:0006564">
    <property type="term" value="P:L-serine biosynthetic process"/>
    <property type="evidence" value="ECO:0007669"/>
    <property type="project" value="UniProtKB-KW"/>
</dbReference>
<protein>
    <recommendedName>
        <fullName evidence="4">phosphoserine phosphatase</fullName>
        <ecNumber evidence="4">3.1.3.3</ecNumber>
    </recommendedName>
</protein>
<dbReference type="AlphaFoldDB" id="A0A6I2GBE3"/>
<gene>
    <name evidence="12" type="ORF">GIY09_04265</name>
</gene>
<keyword evidence="8" id="KW-0460">Magnesium</keyword>
<comment type="similarity">
    <text evidence="3">Belongs to the HAD-like hydrolase superfamily. SerB family.</text>
</comment>
<sequence>MDTFFPQNNWEPFVYQRLNHLIQHYQQAGGTPLADQAYVVFDFDNTSAIADVEDNLMIYMLKQLLYKLTPEQFFTILTTGPFDFDLILEADRPNLTPANLAKDIIENYTWLYEHYIKAPQLSLEEVKATDFYQDFRAKLRYYYKAVNKHFIREAGQPWLTYWFQGYSQTELINLTREMLDHALVASIELEVYHSSSQRPGIVGEVVADFTSGLRFPKELRDLYEAFQSHNIATYVVSASPIDVVRTAALEYGFQVPFNQVIAMCYQIDQDRKIMAYMEDNTFITKQAGKTAAIQQLIAPQHQGKQPIALFGDSMGDYDMMMNLQDVKLNVLFNCLLSDDTRSIVELAHGLIHRPDAQFVVQGRDENTGQLRPSNKSIAYGESQERLMIN</sequence>
<evidence type="ECO:0000313" key="13">
    <source>
        <dbReference type="Proteomes" id="UP000430975"/>
    </source>
</evidence>
<dbReference type="RefSeq" id="WP_153863317.1">
    <property type="nucleotide sequence ID" value="NZ_WJQS01000003.1"/>
</dbReference>
<keyword evidence="6" id="KW-0479">Metal-binding</keyword>
<evidence type="ECO:0000256" key="1">
    <source>
        <dbReference type="ARBA" id="ARBA00001946"/>
    </source>
</evidence>